<dbReference type="SUPFAM" id="SSF49265">
    <property type="entry name" value="Fibronectin type III"/>
    <property type="match status" value="1"/>
</dbReference>
<dbReference type="SUPFAM" id="SSF48452">
    <property type="entry name" value="TPR-like"/>
    <property type="match status" value="1"/>
</dbReference>
<evidence type="ECO:0000259" key="2">
    <source>
        <dbReference type="PROSITE" id="PS50853"/>
    </source>
</evidence>
<evidence type="ECO:0000256" key="1">
    <source>
        <dbReference type="PROSITE-ProRule" id="PRU00339"/>
    </source>
</evidence>
<accession>E4TI56</accession>
<dbReference type="InterPro" id="IPR036116">
    <property type="entry name" value="FN3_sf"/>
</dbReference>
<dbReference type="InterPro" id="IPR013783">
    <property type="entry name" value="Ig-like_fold"/>
</dbReference>
<dbReference type="Gene3D" id="1.25.40.10">
    <property type="entry name" value="Tetratricopeptide repeat domain"/>
    <property type="match status" value="1"/>
</dbReference>
<organism evidence="3 4">
    <name type="scientific">Calditerrivibrio nitroreducens (strain DSM 19672 / NBRC 101217 / Yu37-1)</name>
    <dbReference type="NCBI Taxonomy" id="768670"/>
    <lineage>
        <taxon>Bacteria</taxon>
        <taxon>Pseudomonadati</taxon>
        <taxon>Deferribacterota</taxon>
        <taxon>Deferribacteres</taxon>
        <taxon>Deferribacterales</taxon>
        <taxon>Calditerrivibrionaceae</taxon>
    </lineage>
</organism>
<sequence precursor="true">MKKTLLLGILSAIFIVSLLNLSYAANPLDTLKSITDTAVGLFKKDNVPKTVAVLPFTGEGTDEDKKELRITFNNHISSKKFENIKLDEIDEKIAIIEKETGKKWSDLDNITLANKLGVDGLFYVEVLGIEKVYAGVYGSLSIKVKARLVSSEKGEVVWEKEDSVAERSGGVPLSPWGAISTAISSALVLRDTVKISLMDKLFREMAKTIPEPKVSVVRKPPVVFSVITNAKDSPFRLGAEILVAVKGEPGCLAKFEIPDIAKDIPLTEIEPGNYVGKYIVNEGDNGKNKLMKVVLFSPKTKLETTYPVFHPIELDSIPPKEVSSLIAEGLKDKVRLSWEKMDDVKDYFIQRSESGDFVDLGITQVNEYFDDTAVIGKTYYYRVFARDTAGNLSKPSEIKFYYVKKGPTDISGSIVENTVFYKDASPYVVRGNLFISKGIEVVVEPGVLIVFDNNTELKINGSFKLNGNKKDPITIKGSNFRLIVSDAGDNALIGNNFVIEGGSEFVVSNSGVSLGEVEISNFENGLVVERNGIVDAEQVTIKNSKTGLVLKDGTLKGKYTFVNNDLAVNYLSGKISEKGFMFYKNRYYLESKSKLVIDEVQIEEAMAKNLFDFITSINSNVDIFKIIPLNLSLKELKSTSIDDIKFEIIKAKEKNDVEEIKKNLIKLELIAKGEDIKNYEFLAYVYSKYVSYEKSLPYLEKSELKFKEILNDYHKKGKNSNFLIKVTDIKVPSLQESEQQDLLLIKRLQVKALRDFLDEFLSTDSFDKQMLKEIENKIVVNASKYIPVAYQILKRSTDVSTSIYFIYAIDRQSIIDDLKTYGIIGKENKETKIALVNCHINYVTDEIRKIIRKHKFELVELKPDICDITNYYSKAKENMADLLIMLKSDTKQLPSKLGNNLILFSSNIEIKLVNVFLEKDYSVFSEGGSSFHINEEEGKKDSLKDAFSKLSNKFERSLLSFERDVYSDEHRIKAKAKYVSEKTEEPVVVSILKSYNVFVNQYKSYAENPILEISIKNNTGKQISNLKYSIFVKGFMDFPTENSIENIDPGKIAVAKVMAVFNNKLLDLTENTKIQAEIRLKYVVDGSLNDTKTTAVLNLFEKNALVWDDKRKLSTFITPRDPNILDISRIIINNIPKKGINNNISIGLGVFEFLKSYGIKYQQDPNSPYSTISGNAEAVDYVQYPTDTLKRKTGDCDDLVALLSSLFESLGIKTAFIDIPGHIFLMFDSGINASEIINYGLKKEDFIELNGRLYIPLETTLINVSFLDSWKQGLNLYRSNYNKGLNIIFTDKGWEIYKPPTFEPEKLNISLPYNFASNFITSYTEIIKLRDNTLLQNIKNHEYRPENTLYRLFLNSLHDDALHVINLLVNAGYKSPQFFNDAGNIMFYNKKYNEAIEYYKKAYEMSGSHLYIYNIITAYEKMMDKKNADTWRKKISEITK</sequence>
<reference evidence="3 4" key="2">
    <citation type="journal article" date="2011" name="Stand. Genomic Sci.">
        <title>Complete genome sequence of Calditerrivibrio nitroreducens type strain (Yu37-1).</title>
        <authorList>
            <person name="Pitluck S."/>
            <person name="Sikorski J."/>
            <person name="Zeytun A."/>
            <person name="Lapidus A."/>
            <person name="Nolan M."/>
            <person name="Lucas S."/>
            <person name="Hammon N."/>
            <person name="Deshpande S."/>
            <person name="Cheng J.F."/>
            <person name="Tapia R."/>
            <person name="Han C."/>
            <person name="Goodwin L."/>
            <person name="Liolios K."/>
            <person name="Pagani I."/>
            <person name="Ivanova N."/>
            <person name="Mavromatis K."/>
            <person name="Pati A."/>
            <person name="Chen A."/>
            <person name="Palaniappan K."/>
            <person name="Hauser L."/>
            <person name="Chang Y.J."/>
            <person name="Jeffries C.D."/>
            <person name="Detter J.C."/>
            <person name="Brambilla E."/>
            <person name="Djao O.D."/>
            <person name="Rohde M."/>
            <person name="Spring S."/>
            <person name="Goker M."/>
            <person name="Woyke T."/>
            <person name="Bristow J."/>
            <person name="Eisen J.A."/>
            <person name="Markowitz V."/>
            <person name="Hugenholtz P."/>
            <person name="Kyrpides N.C."/>
            <person name="Klenk H.P."/>
            <person name="Land M."/>
        </authorList>
    </citation>
    <scope>NUCLEOTIDE SEQUENCE [LARGE SCALE GENOMIC DNA]</scope>
    <source>
        <strain evidence="4">DSM 19672 / NBRC 101217 / Yu37-1</strain>
    </source>
</reference>
<dbReference type="Gene3D" id="2.60.40.10">
    <property type="entry name" value="Immunoglobulins"/>
    <property type="match status" value="1"/>
</dbReference>
<dbReference type="InterPro" id="IPR019734">
    <property type="entry name" value="TPR_rpt"/>
</dbReference>
<feature type="repeat" description="TPR" evidence="1">
    <location>
        <begin position="1376"/>
        <end position="1409"/>
    </location>
</feature>
<dbReference type="Proteomes" id="UP000007039">
    <property type="component" value="Chromosome"/>
</dbReference>
<dbReference type="InterPro" id="IPR003961">
    <property type="entry name" value="FN3_dom"/>
</dbReference>
<reference key="1">
    <citation type="submission" date="2010-11" db="EMBL/GenBank/DDBJ databases">
        <title>The complete genome of chromosome of Calditerrivibrio nitroreducens DSM 19672.</title>
        <authorList>
            <consortium name="US DOE Joint Genome Institute (JGI-PGF)"/>
            <person name="Lucas S."/>
            <person name="Copeland A."/>
            <person name="Lapidus A."/>
            <person name="Bruce D."/>
            <person name="Goodwin L."/>
            <person name="Pitluck S."/>
            <person name="Kyrpides N."/>
            <person name="Mavromatis K."/>
            <person name="Ivanova N."/>
            <person name="Mikhailova N."/>
            <person name="Zeytun A."/>
            <person name="Brettin T."/>
            <person name="Detter J.C."/>
            <person name="Tapia R."/>
            <person name="Han C."/>
            <person name="Land M."/>
            <person name="Hauser L."/>
            <person name="Markowitz V."/>
            <person name="Cheng J.-F."/>
            <person name="Hugenholtz P."/>
            <person name="Woyke T."/>
            <person name="Wu D."/>
            <person name="Spring S."/>
            <person name="Schroeder M."/>
            <person name="Brambilla E."/>
            <person name="Klenk H.-P."/>
            <person name="Eisen J.A."/>
        </authorList>
    </citation>
    <scope>NUCLEOTIDE SEQUENCE [LARGE SCALE GENOMIC DNA]</scope>
    <source>
        <strain>DSM 19672</strain>
    </source>
</reference>
<evidence type="ECO:0000313" key="3">
    <source>
        <dbReference type="EMBL" id="ADR18972.1"/>
    </source>
</evidence>
<name>E4TI56_CALNY</name>
<feature type="domain" description="Fibronectin type-III" evidence="2">
    <location>
        <begin position="318"/>
        <end position="406"/>
    </location>
</feature>
<dbReference type="InterPro" id="IPR011990">
    <property type="entry name" value="TPR-like_helical_dom_sf"/>
</dbReference>
<protein>
    <recommendedName>
        <fullName evidence="2">Fibronectin type-III domain-containing protein</fullName>
    </recommendedName>
</protein>
<dbReference type="Gene3D" id="3.40.50.10610">
    <property type="entry name" value="ABC-type transport auxiliary lipoprotein component"/>
    <property type="match status" value="1"/>
</dbReference>
<dbReference type="HOGENOM" id="CLU_251881_0_0_0"/>
<dbReference type="EMBL" id="CP002347">
    <property type="protein sequence ID" value="ADR18972.1"/>
    <property type="molecule type" value="Genomic_DNA"/>
</dbReference>
<dbReference type="STRING" id="768670.Calni_1061"/>
<dbReference type="eggNOG" id="COG0457">
    <property type="taxonomic scope" value="Bacteria"/>
</dbReference>
<gene>
    <name evidence="3" type="ordered locus">Calni_1061</name>
</gene>
<keyword evidence="1" id="KW-0802">TPR repeat</keyword>
<keyword evidence="4" id="KW-1185">Reference proteome</keyword>
<dbReference type="KEGG" id="cni:Calni_1061"/>
<evidence type="ECO:0000313" key="4">
    <source>
        <dbReference type="Proteomes" id="UP000007039"/>
    </source>
</evidence>
<dbReference type="PROSITE" id="PS50005">
    <property type="entry name" value="TPR"/>
    <property type="match status" value="1"/>
</dbReference>
<dbReference type="OrthoDB" id="5439314at2"/>
<dbReference type="RefSeq" id="WP_013451185.1">
    <property type="nucleotide sequence ID" value="NC_014758.1"/>
</dbReference>
<dbReference type="PROSITE" id="PS50853">
    <property type="entry name" value="FN3"/>
    <property type="match status" value="1"/>
</dbReference>
<proteinExistence type="predicted"/>
<dbReference type="Gene3D" id="3.10.620.30">
    <property type="match status" value="1"/>
</dbReference>